<dbReference type="PATRIC" id="fig|1619029.3.peg.161"/>
<reference evidence="1 2" key="1">
    <citation type="journal article" date="2015" name="Nature">
        <title>rRNA introns, odd ribosomes, and small enigmatic genomes across a large radiation of phyla.</title>
        <authorList>
            <person name="Brown C.T."/>
            <person name="Hug L.A."/>
            <person name="Thomas B.C."/>
            <person name="Sharon I."/>
            <person name="Castelle C.J."/>
            <person name="Singh A."/>
            <person name="Wilkins M.J."/>
            <person name="Williams K.H."/>
            <person name="Banfield J.F."/>
        </authorList>
    </citation>
    <scope>NUCLEOTIDE SEQUENCE [LARGE SCALE GENOMIC DNA]</scope>
</reference>
<sequence>MWSVIGHSKQKAYFEAVLRNGSLGHAYLFSGSEMIGKKKFAADLFKIINGRDATENNPDFKLIFPRILEGETKIYIDDVREIKSFLSLKPFYGPYKFVIINNADRMTDDASNAILKTLEEPAAHSILILITARPKFLLPTILSRCETVRFLPQQEREMADFIKHDNRKLSVEDLAFVLKLANGRLGWAISALKAGSLDVMKRSVDDFQQILKQGVFEKMQFAKKVYENGDYVSLAGQWLNWAYSFGADDEKLFKSLLQLNRLLSQPQFNHRLVLENFLVNI</sequence>
<dbReference type="EMBL" id="LCCE01000007">
    <property type="protein sequence ID" value="KKS27290.1"/>
    <property type="molecule type" value="Genomic_DNA"/>
</dbReference>
<name>A0A0G0XRA4_9BACT</name>
<dbReference type="Proteomes" id="UP000033859">
    <property type="component" value="Unassembled WGS sequence"/>
</dbReference>
<dbReference type="SUPFAM" id="SSF52540">
    <property type="entry name" value="P-loop containing nucleoside triphosphate hydrolases"/>
    <property type="match status" value="1"/>
</dbReference>
<accession>A0A0G0XRA4</accession>
<evidence type="ECO:0000313" key="1">
    <source>
        <dbReference type="EMBL" id="KKS27290.1"/>
    </source>
</evidence>
<dbReference type="InterPro" id="IPR050238">
    <property type="entry name" value="DNA_Rep/Repair_Clamp_Loader"/>
</dbReference>
<dbReference type="PANTHER" id="PTHR11669:SF8">
    <property type="entry name" value="DNA POLYMERASE III SUBUNIT DELTA"/>
    <property type="match status" value="1"/>
</dbReference>
<gene>
    <name evidence="1" type="ORF">UU84_C0007G0003</name>
</gene>
<dbReference type="AlphaFoldDB" id="A0A0G0XRA4"/>
<dbReference type="InterPro" id="IPR027417">
    <property type="entry name" value="P-loop_NTPase"/>
</dbReference>
<proteinExistence type="predicted"/>
<dbReference type="Pfam" id="PF13177">
    <property type="entry name" value="DNA_pol3_delta2"/>
    <property type="match status" value="1"/>
</dbReference>
<comment type="caution">
    <text evidence="1">The sequence shown here is derived from an EMBL/GenBank/DDBJ whole genome shotgun (WGS) entry which is preliminary data.</text>
</comment>
<dbReference type="Gene3D" id="3.40.50.300">
    <property type="entry name" value="P-loop containing nucleotide triphosphate hydrolases"/>
    <property type="match status" value="1"/>
</dbReference>
<protein>
    <submittedName>
        <fullName evidence="1">Polymerase III, delta' subunit protein</fullName>
    </submittedName>
</protein>
<organism evidence="1 2">
    <name type="scientific">Candidatus Yanofskybacteria bacterium GW2011_GWC2_41_9</name>
    <dbReference type="NCBI Taxonomy" id="1619029"/>
    <lineage>
        <taxon>Bacteria</taxon>
        <taxon>Candidatus Yanofskyibacteriota</taxon>
    </lineage>
</organism>
<dbReference type="GO" id="GO:0006261">
    <property type="term" value="P:DNA-templated DNA replication"/>
    <property type="evidence" value="ECO:0007669"/>
    <property type="project" value="TreeGrafter"/>
</dbReference>
<dbReference type="PANTHER" id="PTHR11669">
    <property type="entry name" value="REPLICATION FACTOR C / DNA POLYMERASE III GAMMA-TAU SUBUNIT"/>
    <property type="match status" value="1"/>
</dbReference>
<evidence type="ECO:0000313" key="2">
    <source>
        <dbReference type="Proteomes" id="UP000033859"/>
    </source>
</evidence>